<accession>A0AAE8N316</accession>
<feature type="region of interest" description="Disordered" evidence="1">
    <location>
        <begin position="370"/>
        <end position="405"/>
    </location>
</feature>
<proteinExistence type="predicted"/>
<name>A0AAE8N316_9PEZI</name>
<keyword evidence="2" id="KW-0472">Membrane</keyword>
<keyword evidence="4" id="KW-1185">Reference proteome</keyword>
<sequence>MASHEPVPIDVDRLKQKFDLSHFDLNAVLRGVQLTFVGANRALQNPGIFTNRHYKQAAYAVAAGIVIRLVIAVPIFVVKILLWVLSFFMSMEDATWDDTIVNGLDFIAEYVLQVPLFLMVLMRYVTPTLDDLFMESLRWVDTTYLQKHKSESPDTLRSLYYPNLSLYKPHAKPKASAAPKPASSSTSGLLPKTVTRFLKKGLISLAVYALSFAPLIGPLVLPAASFYTFNRAVGPGPASAIFAVGVFLPRAWLVIFLQAYYSSRSLMRELLEPYFSRVHFTSSQRNKWFQSRSGILFGFALGFNVLVRVPLVGVLVYGIAEAATAYLVTKITDPPPAPQEAEAGTFAEGQVVWKNKQRFLSLGLGEMDAFEARPRPEGGDSGTGAGGAPDGEPPSYHEAVMSSES</sequence>
<dbReference type="PANTHER" id="PTHR38421:SF1">
    <property type="entry name" value="TRANSMEMBRANE PROTEIN"/>
    <property type="match status" value="1"/>
</dbReference>
<evidence type="ECO:0000313" key="4">
    <source>
        <dbReference type="Proteomes" id="UP001187682"/>
    </source>
</evidence>
<feature type="compositionally biased region" description="Gly residues" evidence="1">
    <location>
        <begin position="379"/>
        <end position="389"/>
    </location>
</feature>
<feature type="transmembrane region" description="Helical" evidence="2">
    <location>
        <begin position="202"/>
        <end position="227"/>
    </location>
</feature>
<reference evidence="3" key="1">
    <citation type="submission" date="2018-03" db="EMBL/GenBank/DDBJ databases">
        <authorList>
            <person name="Guldener U."/>
        </authorList>
    </citation>
    <scope>NUCLEOTIDE SEQUENCE</scope>
</reference>
<feature type="transmembrane region" description="Helical" evidence="2">
    <location>
        <begin position="239"/>
        <end position="261"/>
    </location>
</feature>
<dbReference type="EMBL" id="ONZQ02000013">
    <property type="protein sequence ID" value="SPO05511.1"/>
    <property type="molecule type" value="Genomic_DNA"/>
</dbReference>
<feature type="transmembrane region" description="Helical" evidence="2">
    <location>
        <begin position="295"/>
        <end position="320"/>
    </location>
</feature>
<comment type="caution">
    <text evidence="3">The sequence shown here is derived from an EMBL/GenBank/DDBJ whole genome shotgun (WGS) entry which is preliminary data.</text>
</comment>
<feature type="transmembrane region" description="Helical" evidence="2">
    <location>
        <begin position="106"/>
        <end position="125"/>
    </location>
</feature>
<protein>
    <submittedName>
        <fullName evidence="3">Probable transmembrane protein UsgS</fullName>
    </submittedName>
</protein>
<feature type="transmembrane region" description="Helical" evidence="2">
    <location>
        <begin position="57"/>
        <end position="86"/>
    </location>
</feature>
<organism evidence="3 4">
    <name type="scientific">Cephalotrichum gorgonifer</name>
    <dbReference type="NCBI Taxonomy" id="2041049"/>
    <lineage>
        <taxon>Eukaryota</taxon>
        <taxon>Fungi</taxon>
        <taxon>Dikarya</taxon>
        <taxon>Ascomycota</taxon>
        <taxon>Pezizomycotina</taxon>
        <taxon>Sordariomycetes</taxon>
        <taxon>Hypocreomycetidae</taxon>
        <taxon>Microascales</taxon>
        <taxon>Microascaceae</taxon>
        <taxon>Cephalotrichum</taxon>
    </lineage>
</organism>
<gene>
    <name evidence="3" type="ORF">DNG_08198</name>
</gene>
<keyword evidence="2" id="KW-1133">Transmembrane helix</keyword>
<evidence type="ECO:0000256" key="1">
    <source>
        <dbReference type="SAM" id="MobiDB-lite"/>
    </source>
</evidence>
<keyword evidence="2 3" id="KW-0812">Transmembrane</keyword>
<evidence type="ECO:0000256" key="2">
    <source>
        <dbReference type="SAM" id="Phobius"/>
    </source>
</evidence>
<dbReference type="PANTHER" id="PTHR38421">
    <property type="entry name" value="TRANSMEMBRANE PROTEIN USGS"/>
    <property type="match status" value="1"/>
</dbReference>
<dbReference type="AlphaFoldDB" id="A0AAE8N316"/>
<dbReference type="Proteomes" id="UP001187682">
    <property type="component" value="Unassembled WGS sequence"/>
</dbReference>
<evidence type="ECO:0000313" key="3">
    <source>
        <dbReference type="EMBL" id="SPO05511.1"/>
    </source>
</evidence>